<keyword evidence="1" id="KW-0812">Transmembrane</keyword>
<organism evidence="3 4">
    <name type="scientific">Nakamurella endophytica</name>
    <dbReference type="NCBI Taxonomy" id="1748367"/>
    <lineage>
        <taxon>Bacteria</taxon>
        <taxon>Bacillati</taxon>
        <taxon>Actinomycetota</taxon>
        <taxon>Actinomycetes</taxon>
        <taxon>Nakamurellales</taxon>
        <taxon>Nakamurellaceae</taxon>
        <taxon>Nakamurella</taxon>
    </lineage>
</organism>
<evidence type="ECO:0000313" key="4">
    <source>
        <dbReference type="Proteomes" id="UP000655208"/>
    </source>
</evidence>
<dbReference type="AlphaFoldDB" id="A0A917TAF1"/>
<dbReference type="EMBL" id="BMNA01000015">
    <property type="protein sequence ID" value="GGM16023.1"/>
    <property type="molecule type" value="Genomic_DNA"/>
</dbReference>
<evidence type="ECO:0000259" key="2">
    <source>
        <dbReference type="Pfam" id="PF20182"/>
    </source>
</evidence>
<feature type="transmembrane region" description="Helical" evidence="1">
    <location>
        <begin position="213"/>
        <end position="232"/>
    </location>
</feature>
<protein>
    <recommendedName>
        <fullName evidence="2">DUF6545 domain-containing protein</fullName>
    </recommendedName>
</protein>
<comment type="caution">
    <text evidence="3">The sequence shown here is derived from an EMBL/GenBank/DDBJ whole genome shotgun (WGS) entry which is preliminary data.</text>
</comment>
<feature type="domain" description="DUF6545" evidence="2">
    <location>
        <begin position="237"/>
        <end position="338"/>
    </location>
</feature>
<feature type="transmembrane region" description="Helical" evidence="1">
    <location>
        <begin position="63"/>
        <end position="85"/>
    </location>
</feature>
<reference evidence="3" key="1">
    <citation type="journal article" date="2014" name="Int. J. Syst. Evol. Microbiol.">
        <title>Complete genome sequence of Corynebacterium casei LMG S-19264T (=DSM 44701T), isolated from a smear-ripened cheese.</title>
        <authorList>
            <consortium name="US DOE Joint Genome Institute (JGI-PGF)"/>
            <person name="Walter F."/>
            <person name="Albersmeier A."/>
            <person name="Kalinowski J."/>
            <person name="Ruckert C."/>
        </authorList>
    </citation>
    <scope>NUCLEOTIDE SEQUENCE</scope>
    <source>
        <strain evidence="3">CGMCC 4.7308</strain>
    </source>
</reference>
<evidence type="ECO:0000313" key="3">
    <source>
        <dbReference type="EMBL" id="GGM16023.1"/>
    </source>
</evidence>
<sequence>MTWTAIALLAVACAYRLVLVRRQPNWVNISHAIAVIAAAVGFAAVTAAPLIDAALGANATDLVGHMFVVIGAVSAQMLVLGIRVSRPPVRAAAAGVVIACVVLAVMAITFAAAPIHQRAVLDLVVDPNYVQLTSVAIYRAVFEAYLAYVLVDIVRLCRRYAGIPGDLGRRASLALLGWGCVISVGYAVFNIAYIVIQQTAHRTVPVLHDLGSLAARIGLGMLAIGLLVPQLLPATRRWLTTLAGIRRLGPLWRAVTAHAPAATLPTPLPITPRRAELRHDRRIIEVAEGLAMIEAASNHDGSEQEATTRLRHLAADPTLAQPRDAAAERARILQLATAYRSRIPAPIDARARSPR</sequence>
<reference evidence="3" key="2">
    <citation type="submission" date="2020-09" db="EMBL/GenBank/DDBJ databases">
        <authorList>
            <person name="Sun Q."/>
            <person name="Zhou Y."/>
        </authorList>
    </citation>
    <scope>NUCLEOTIDE SEQUENCE</scope>
    <source>
        <strain evidence="3">CGMCC 4.7308</strain>
    </source>
</reference>
<name>A0A917TAF1_9ACTN</name>
<proteinExistence type="predicted"/>
<keyword evidence="4" id="KW-1185">Reference proteome</keyword>
<feature type="transmembrane region" description="Helical" evidence="1">
    <location>
        <begin position="91"/>
        <end position="113"/>
    </location>
</feature>
<feature type="transmembrane region" description="Helical" evidence="1">
    <location>
        <begin position="32"/>
        <end position="51"/>
    </location>
</feature>
<dbReference type="Proteomes" id="UP000655208">
    <property type="component" value="Unassembled WGS sequence"/>
</dbReference>
<dbReference type="NCBIfam" id="NF042915">
    <property type="entry name" value="MAB_1171c_fam"/>
    <property type="match status" value="1"/>
</dbReference>
<dbReference type="RefSeq" id="WP_188944639.1">
    <property type="nucleotide sequence ID" value="NZ_BMNA01000015.1"/>
</dbReference>
<dbReference type="Pfam" id="PF20182">
    <property type="entry name" value="DUF6545"/>
    <property type="match status" value="1"/>
</dbReference>
<accession>A0A917TAF1</accession>
<keyword evidence="1" id="KW-1133">Transmembrane helix</keyword>
<keyword evidence="1" id="KW-0472">Membrane</keyword>
<dbReference type="InterPro" id="IPR050039">
    <property type="entry name" value="MAB_1171c-like"/>
</dbReference>
<evidence type="ECO:0000256" key="1">
    <source>
        <dbReference type="SAM" id="Phobius"/>
    </source>
</evidence>
<gene>
    <name evidence="3" type="ORF">GCM10011594_40030</name>
</gene>
<feature type="transmembrane region" description="Helical" evidence="1">
    <location>
        <begin position="173"/>
        <end position="193"/>
    </location>
</feature>
<dbReference type="InterPro" id="IPR046675">
    <property type="entry name" value="DUF6545"/>
</dbReference>